<name>A0A066RPL5_9GAMM</name>
<keyword evidence="2 4" id="KW-0560">Oxidoreductase</keyword>
<dbReference type="Gene3D" id="3.40.309.10">
    <property type="entry name" value="Aldehyde Dehydrogenase, Chain A, domain 2"/>
    <property type="match status" value="1"/>
</dbReference>
<dbReference type="SUPFAM" id="SSF53720">
    <property type="entry name" value="ALDH-like"/>
    <property type="match status" value="1"/>
</dbReference>
<dbReference type="CDD" id="cd07103">
    <property type="entry name" value="ALDH_F5_SSADH_GabD"/>
    <property type="match status" value="1"/>
</dbReference>
<dbReference type="PANTHER" id="PTHR43353">
    <property type="entry name" value="SUCCINATE-SEMIALDEHYDE DEHYDROGENASE, MITOCHONDRIAL"/>
    <property type="match status" value="1"/>
</dbReference>
<dbReference type="Gene3D" id="3.40.605.10">
    <property type="entry name" value="Aldehyde Dehydrogenase, Chain A, domain 1"/>
    <property type="match status" value="1"/>
</dbReference>
<evidence type="ECO:0000256" key="3">
    <source>
        <dbReference type="PROSITE-ProRule" id="PRU10007"/>
    </source>
</evidence>
<accession>A0A066RPL5</accession>
<sequence>MKSIKNKQLITVLCEPGDETLAVHNPATGQLLGHIPTQSEAEIQQAIAKSHLAQRQWRQKTAKERAVLLHRWFTLMIENQDDLATLMTLEQGKPRKEAAGEVAYGASFIEWFAEEAKRTYGETLPSPFADRRLITIRQPVGVACIITPWNFPIAMLTRKAGPALAAGCTVVAKPASQTPLCAYAVAELAYEAGIPRDVLQLVTHPSARAVGDIFCTSPLVRKISFTGSTQVGRQLMAQCADSVKRLSLELGGNAPFIVFEDAEIEKAVQGAVASKYRNAGQTCVCANRIFVQRGVYETFVSQLAKAVQQLKVGNGLDEGVAIGPVIDASAKAKINRLMHDAISHGARLVTGGEDREGLFVSPAVLADVRPEMAIAQEEVFGPIAPVICFDDEETLLTLANDTIFGLAAYFYSRDIGRIWRVAEALEYGMVGINEGMISTEVAPFGGVKQSGFGREGGRQGIDEYLDIKYLCMGGLDN</sequence>
<comment type="similarity">
    <text evidence="1 4">Belongs to the aldehyde dehydrogenase family.</text>
</comment>
<dbReference type="OrthoDB" id="9812625at2"/>
<evidence type="ECO:0000256" key="1">
    <source>
        <dbReference type="ARBA" id="ARBA00009986"/>
    </source>
</evidence>
<evidence type="ECO:0000256" key="2">
    <source>
        <dbReference type="ARBA" id="ARBA00023002"/>
    </source>
</evidence>
<dbReference type="RefSeq" id="WP_036750721.1">
    <property type="nucleotide sequence ID" value="NZ_JAGSGC010000012.1"/>
</dbReference>
<dbReference type="PROSITE" id="PS00070">
    <property type="entry name" value="ALDEHYDE_DEHYDR_CYS"/>
    <property type="match status" value="1"/>
</dbReference>
<dbReference type="FunFam" id="3.40.605.10:FF:000026">
    <property type="entry name" value="Aldehyde dehydrogenase, putative"/>
    <property type="match status" value="1"/>
</dbReference>
<feature type="active site" evidence="3">
    <location>
        <position position="249"/>
    </location>
</feature>
<dbReference type="FunFam" id="3.40.605.10:FF:000005">
    <property type="entry name" value="Succinate-semialdehyde dehydrogenase I"/>
    <property type="match status" value="1"/>
</dbReference>
<dbReference type="InterPro" id="IPR050740">
    <property type="entry name" value="Aldehyde_DH_Superfamily"/>
</dbReference>
<dbReference type="EC" id="1.2.1.16" evidence="6"/>
<organism evidence="6 7">
    <name type="scientific">Photobacterium galatheae</name>
    <dbReference type="NCBI Taxonomy" id="1654360"/>
    <lineage>
        <taxon>Bacteria</taxon>
        <taxon>Pseudomonadati</taxon>
        <taxon>Pseudomonadota</taxon>
        <taxon>Gammaproteobacteria</taxon>
        <taxon>Vibrionales</taxon>
        <taxon>Vibrionaceae</taxon>
        <taxon>Photobacterium</taxon>
    </lineage>
</organism>
<dbReference type="InterPro" id="IPR015590">
    <property type="entry name" value="Aldehyde_DH_dom"/>
</dbReference>
<dbReference type="Proteomes" id="UP000027192">
    <property type="component" value="Unassembled WGS sequence"/>
</dbReference>
<evidence type="ECO:0000259" key="5">
    <source>
        <dbReference type="Pfam" id="PF00171"/>
    </source>
</evidence>
<dbReference type="InterPro" id="IPR016163">
    <property type="entry name" value="Ald_DH_C"/>
</dbReference>
<dbReference type="InterPro" id="IPR010102">
    <property type="entry name" value="Succ_semiAld_DH"/>
</dbReference>
<dbReference type="Pfam" id="PF00171">
    <property type="entry name" value="Aldedh"/>
    <property type="match status" value="1"/>
</dbReference>
<dbReference type="FunFam" id="3.40.309.10:FF:000004">
    <property type="entry name" value="Succinate-semialdehyde dehydrogenase I"/>
    <property type="match status" value="1"/>
</dbReference>
<dbReference type="PROSITE" id="PS00687">
    <property type="entry name" value="ALDEHYDE_DEHYDR_GLU"/>
    <property type="match status" value="1"/>
</dbReference>
<evidence type="ECO:0000313" key="6">
    <source>
        <dbReference type="EMBL" id="KDM92284.1"/>
    </source>
</evidence>
<keyword evidence="7" id="KW-1185">Reference proteome</keyword>
<dbReference type="PANTHER" id="PTHR43353:SF5">
    <property type="entry name" value="SUCCINATE-SEMIALDEHYDE DEHYDROGENASE, MITOCHONDRIAL"/>
    <property type="match status" value="1"/>
</dbReference>
<evidence type="ECO:0000313" key="7">
    <source>
        <dbReference type="Proteomes" id="UP000027192"/>
    </source>
</evidence>
<reference evidence="6 7" key="1">
    <citation type="submission" date="2014-04" db="EMBL/GenBank/DDBJ databases">
        <title>Draft genome sequence of Photobacterium halotolerans S2753: a solonamide, ngercheumicin and holomycin producer.</title>
        <authorList>
            <person name="Machado H.R."/>
            <person name="Gram L."/>
        </authorList>
    </citation>
    <scope>NUCLEOTIDE SEQUENCE [LARGE SCALE GENOMIC DNA]</scope>
    <source>
        <strain evidence="6 7">S2753</strain>
    </source>
</reference>
<evidence type="ECO:0000256" key="4">
    <source>
        <dbReference type="RuleBase" id="RU003345"/>
    </source>
</evidence>
<proteinExistence type="inferred from homology"/>
<dbReference type="InterPro" id="IPR016162">
    <property type="entry name" value="Ald_DH_N"/>
</dbReference>
<dbReference type="GO" id="GO:0009450">
    <property type="term" value="P:gamma-aminobutyric acid catabolic process"/>
    <property type="evidence" value="ECO:0007669"/>
    <property type="project" value="InterPro"/>
</dbReference>
<feature type="domain" description="Aldehyde dehydrogenase" evidence="5">
    <location>
        <begin position="18"/>
        <end position="469"/>
    </location>
</feature>
<dbReference type="InterPro" id="IPR016161">
    <property type="entry name" value="Ald_DH/histidinol_DH"/>
</dbReference>
<dbReference type="EMBL" id="JMIB01000010">
    <property type="protein sequence ID" value="KDM92284.1"/>
    <property type="molecule type" value="Genomic_DNA"/>
</dbReference>
<dbReference type="AlphaFoldDB" id="A0A066RPL5"/>
<dbReference type="GO" id="GO:0004777">
    <property type="term" value="F:succinate-semialdehyde dehydrogenase (NAD+) activity"/>
    <property type="evidence" value="ECO:0007669"/>
    <property type="project" value="TreeGrafter"/>
</dbReference>
<comment type="caution">
    <text evidence="6">The sequence shown here is derived from an EMBL/GenBank/DDBJ whole genome shotgun (WGS) entry which is preliminary data.</text>
</comment>
<gene>
    <name evidence="6" type="primary">gabD</name>
    <name evidence="6" type="ORF">EA58_07275</name>
</gene>
<protein>
    <submittedName>
        <fullName evidence="6">Succinate-semialdehyde dehydrogenase</fullName>
        <ecNumber evidence="6">1.2.1.16</ecNumber>
    </submittedName>
</protein>
<dbReference type="InterPro" id="IPR016160">
    <property type="entry name" value="Ald_DH_CS_CYS"/>
</dbReference>
<dbReference type="STRING" id="1654360.EA58_07275"/>
<dbReference type="NCBIfam" id="TIGR01780">
    <property type="entry name" value="SSADH"/>
    <property type="match status" value="1"/>
</dbReference>
<dbReference type="InterPro" id="IPR029510">
    <property type="entry name" value="Ald_DH_CS_GLU"/>
</dbReference>